<keyword evidence="6" id="KW-0863">Zinc-finger</keyword>
<dbReference type="EMBL" id="CAJGYM010000028">
    <property type="protein sequence ID" value="CAD6192559.1"/>
    <property type="molecule type" value="Genomic_DNA"/>
</dbReference>
<dbReference type="AlphaFoldDB" id="A0A8S1H914"/>
<feature type="compositionally biased region" description="Low complexity" evidence="9">
    <location>
        <begin position="402"/>
        <end position="413"/>
    </location>
</feature>
<feature type="region of interest" description="Disordered" evidence="9">
    <location>
        <begin position="300"/>
        <end position="338"/>
    </location>
</feature>
<gene>
    <name evidence="11" type="ORF">CAUJ_LOCUS8478</name>
</gene>
<feature type="domain" description="RUN" evidence="10">
    <location>
        <begin position="49"/>
        <end position="186"/>
    </location>
</feature>
<dbReference type="PANTHER" id="PTHR12326">
    <property type="entry name" value="PLECKSTRIN HOMOLOGY DOMAIN CONTAINING PROTEIN"/>
    <property type="match status" value="1"/>
</dbReference>
<keyword evidence="2" id="KW-0597">Phosphoprotein</keyword>
<feature type="compositionally biased region" description="Basic residues" evidence="9">
    <location>
        <begin position="392"/>
        <end position="401"/>
    </location>
</feature>
<feature type="compositionally biased region" description="Polar residues" evidence="9">
    <location>
        <begin position="661"/>
        <end position="678"/>
    </location>
</feature>
<evidence type="ECO:0000256" key="7">
    <source>
        <dbReference type="ARBA" id="ARBA00022833"/>
    </source>
</evidence>
<dbReference type="PANTHER" id="PTHR12326:SF12">
    <property type="entry name" value="PLECKSTRIN HOMOLOGY AND RUN DOMAIN CONTAINING M1"/>
    <property type="match status" value="1"/>
</dbReference>
<keyword evidence="8" id="KW-0072">Autophagy</keyword>
<dbReference type="Proteomes" id="UP000835052">
    <property type="component" value="Unassembled WGS sequence"/>
</dbReference>
<dbReference type="InterPro" id="IPR037213">
    <property type="entry name" value="Run_dom_sf"/>
</dbReference>
<feature type="region of interest" description="Disordered" evidence="9">
    <location>
        <begin position="659"/>
        <end position="692"/>
    </location>
</feature>
<dbReference type="GO" id="GO:0006914">
    <property type="term" value="P:autophagy"/>
    <property type="evidence" value="ECO:0007669"/>
    <property type="project" value="UniProtKB-KW"/>
</dbReference>
<evidence type="ECO:0000313" key="12">
    <source>
        <dbReference type="Proteomes" id="UP000835052"/>
    </source>
</evidence>
<keyword evidence="12" id="KW-1185">Reference proteome</keyword>
<dbReference type="SMART" id="SM01175">
    <property type="entry name" value="DUF4206"/>
    <property type="match status" value="1"/>
</dbReference>
<dbReference type="SMART" id="SM00593">
    <property type="entry name" value="RUN"/>
    <property type="match status" value="1"/>
</dbReference>
<dbReference type="PROSITE" id="PS50826">
    <property type="entry name" value="RUN"/>
    <property type="match status" value="1"/>
</dbReference>
<dbReference type="InterPro" id="IPR051366">
    <property type="entry name" value="DEF8"/>
</dbReference>
<feature type="compositionally biased region" description="Basic and acidic residues" evidence="9">
    <location>
        <begin position="549"/>
        <end position="563"/>
    </location>
</feature>
<keyword evidence="3" id="KW-0479">Metal-binding</keyword>
<evidence type="ECO:0000256" key="2">
    <source>
        <dbReference type="ARBA" id="ARBA00022553"/>
    </source>
</evidence>
<dbReference type="GO" id="GO:0008270">
    <property type="term" value="F:zinc ion binding"/>
    <property type="evidence" value="ECO:0007669"/>
    <property type="project" value="UniProtKB-KW"/>
</dbReference>
<feature type="compositionally biased region" description="Low complexity" evidence="9">
    <location>
        <begin position="681"/>
        <end position="692"/>
    </location>
</feature>
<feature type="region of interest" description="Disordered" evidence="9">
    <location>
        <begin position="380"/>
        <end position="434"/>
    </location>
</feature>
<evidence type="ECO:0000256" key="4">
    <source>
        <dbReference type="ARBA" id="ARBA00022737"/>
    </source>
</evidence>
<dbReference type="Pfam" id="PF02759">
    <property type="entry name" value="RUN"/>
    <property type="match status" value="1"/>
</dbReference>
<feature type="region of interest" description="Disordered" evidence="9">
    <location>
        <begin position="240"/>
        <end position="284"/>
    </location>
</feature>
<dbReference type="InterPro" id="IPR025258">
    <property type="entry name" value="RH_dom"/>
</dbReference>
<keyword evidence="5" id="KW-0967">Endosome</keyword>
<protein>
    <recommendedName>
        <fullName evidence="10">RUN domain-containing protein</fullName>
    </recommendedName>
</protein>
<evidence type="ECO:0000256" key="5">
    <source>
        <dbReference type="ARBA" id="ARBA00022753"/>
    </source>
</evidence>
<feature type="compositionally biased region" description="Low complexity" evidence="9">
    <location>
        <begin position="325"/>
        <end position="338"/>
    </location>
</feature>
<dbReference type="Pfam" id="PF13901">
    <property type="entry name" value="RH_dom"/>
    <property type="match status" value="1"/>
</dbReference>
<accession>A0A8S1H914</accession>
<evidence type="ECO:0000259" key="10">
    <source>
        <dbReference type="PROSITE" id="PS50826"/>
    </source>
</evidence>
<comment type="subcellular location">
    <subcellularLocation>
        <location evidence="1">Late endosome</location>
    </subcellularLocation>
</comment>
<organism evidence="11 12">
    <name type="scientific">Caenorhabditis auriculariae</name>
    <dbReference type="NCBI Taxonomy" id="2777116"/>
    <lineage>
        <taxon>Eukaryota</taxon>
        <taxon>Metazoa</taxon>
        <taxon>Ecdysozoa</taxon>
        <taxon>Nematoda</taxon>
        <taxon>Chromadorea</taxon>
        <taxon>Rhabditida</taxon>
        <taxon>Rhabditina</taxon>
        <taxon>Rhabditomorpha</taxon>
        <taxon>Rhabditoidea</taxon>
        <taxon>Rhabditidae</taxon>
        <taxon>Peloderinae</taxon>
        <taxon>Caenorhabditis</taxon>
    </lineage>
</organism>
<evidence type="ECO:0000256" key="9">
    <source>
        <dbReference type="SAM" id="MobiDB-lite"/>
    </source>
</evidence>
<reference evidence="11" key="1">
    <citation type="submission" date="2020-10" db="EMBL/GenBank/DDBJ databases">
        <authorList>
            <person name="Kikuchi T."/>
        </authorList>
    </citation>
    <scope>NUCLEOTIDE SEQUENCE</scope>
    <source>
        <strain evidence="11">NKZ352</strain>
    </source>
</reference>
<dbReference type="Gene3D" id="1.20.58.900">
    <property type="match status" value="1"/>
</dbReference>
<dbReference type="CDD" id="cd08368">
    <property type="entry name" value="LIM"/>
    <property type="match status" value="1"/>
</dbReference>
<sequence>MKKSIKKIAMMENTALTAARHEKLRAELIKELEAVVKAAIASPHSSIENIPSEITLNVCNTIEAIFIHGLKDPFFLKGTRYAKYPEPNFWPFVSKFSHRSVTGKISTYKQIKTEIGKSRAWIRILLNENTLEHYLQLLAAEKASITQFYGEHAFLYRLRESDHYELVRGLFKPLTKLPFEAATNSSFLNSWTPSPLILAGLMTGEPLRIGALAPRRNPRAGSESEEIAVSALDMLVPEEEHNIGSPNQRVSSGSRKILRRGAERTNNSAEEIDEDDRSSVYSHPSLLDRGEVSHYHALSGAVGSRSPEFGSQTRRVSQPIRAGRSSSSSHLPFSQSPLLTSTPVERVILEAATRARQRELGQGPSSSAISMPIVANAGEAPSHSFSPLIVSRRTKRPRKTSSHSSSGTQSLSSDKSRPSQSPRQIRADSDLPSTIMGTVPDLAGLLDHGYPIGVADHDSGIEAEKGRLHPPEMSLTEAMNRLASNSTTPASDLFRVPETLTFDAFGNEAEQVLRRDIAEIGDEEVFEAATDFHGKPASRRKSGAFGAENRTEGYEKSAPDDSARQQMSVAHNDMSDSLLGTSLRDELAGVLPSTTNDVFELETPLYVMPPMIMGNSLAAIGARNQIAWESLSERSRLSSSSDSGGPVVSFGQALRSAMEGGTQSFMSDEQEANESNAGDLSESSASSRKGSKSSAAIAEATAKLCKIPREKGLDAQDFRCSMCRKSIGGPTYAKFETCGIDGKCYCVECMKPGGSSVIPSRVVGGWDWRERCISDRGRAWFESHQEKPFINIEQCNPHLYSHVPALEQVHVLREKLQSVSMYLFTCRESVADDFRRRVWPKDYLHTDIHKYSFADLMEVRNGNLCKRLTALLKHSINHVMSCTLCRQKGFVCELCSLNDVIYPFDTEQTQRCSACYSVFHKKCWQASEECPKCVRKAQFDARKSLADESIALLLQH</sequence>
<evidence type="ECO:0000313" key="11">
    <source>
        <dbReference type="EMBL" id="CAD6192559.1"/>
    </source>
</evidence>
<evidence type="ECO:0000256" key="8">
    <source>
        <dbReference type="ARBA" id="ARBA00023006"/>
    </source>
</evidence>
<dbReference type="GO" id="GO:0005770">
    <property type="term" value="C:late endosome"/>
    <property type="evidence" value="ECO:0007669"/>
    <property type="project" value="UniProtKB-SubCell"/>
</dbReference>
<proteinExistence type="predicted"/>
<evidence type="ECO:0000256" key="1">
    <source>
        <dbReference type="ARBA" id="ARBA00004603"/>
    </source>
</evidence>
<keyword evidence="4" id="KW-0677">Repeat</keyword>
<dbReference type="OrthoDB" id="62364at2759"/>
<feature type="compositionally biased region" description="Polar residues" evidence="9">
    <location>
        <begin position="244"/>
        <end position="254"/>
    </location>
</feature>
<name>A0A8S1H914_9PELO</name>
<comment type="caution">
    <text evidence="11">The sequence shown here is derived from an EMBL/GenBank/DDBJ whole genome shotgun (WGS) entry which is preliminary data.</text>
</comment>
<dbReference type="SUPFAM" id="SSF140741">
    <property type="entry name" value="RUN domain-like"/>
    <property type="match status" value="1"/>
</dbReference>
<dbReference type="CDD" id="cd16448">
    <property type="entry name" value="RING-H2"/>
    <property type="match status" value="1"/>
</dbReference>
<evidence type="ECO:0000256" key="3">
    <source>
        <dbReference type="ARBA" id="ARBA00022723"/>
    </source>
</evidence>
<feature type="region of interest" description="Disordered" evidence="9">
    <location>
        <begin position="535"/>
        <end position="563"/>
    </location>
</feature>
<keyword evidence="7" id="KW-0862">Zinc</keyword>
<evidence type="ECO:0000256" key="6">
    <source>
        <dbReference type="ARBA" id="ARBA00022771"/>
    </source>
</evidence>
<dbReference type="InterPro" id="IPR004012">
    <property type="entry name" value="Run_dom"/>
</dbReference>